<feature type="domain" description="RNase H type-1" evidence="3">
    <location>
        <begin position="474"/>
        <end position="543"/>
    </location>
</feature>
<dbReference type="InterPro" id="IPR012337">
    <property type="entry name" value="RNaseH-like_sf"/>
</dbReference>
<dbReference type="InterPro" id="IPR002156">
    <property type="entry name" value="RNaseH_domain"/>
</dbReference>
<dbReference type="GO" id="GO:0003676">
    <property type="term" value="F:nucleic acid binding"/>
    <property type="evidence" value="ECO:0007669"/>
    <property type="project" value="InterPro"/>
</dbReference>
<protein>
    <submittedName>
        <fullName evidence="5">Ribonuclease H</fullName>
    </submittedName>
</protein>
<comment type="caution">
    <text evidence="5">The sequence shown here is derived from an EMBL/GenBank/DDBJ whole genome shotgun (WGS) entry which is preliminary data.</text>
</comment>
<reference evidence="5 6" key="2">
    <citation type="journal article" date="2017" name="Front. Plant Sci.">
        <title>Gene Classification and Mining of Molecular Markers Useful in Red Clover (Trifolium pratense) Breeding.</title>
        <authorList>
            <person name="Istvanek J."/>
            <person name="Dluhosova J."/>
            <person name="Dluhos P."/>
            <person name="Patkova L."/>
            <person name="Nedelnik J."/>
            <person name="Repkova J."/>
        </authorList>
    </citation>
    <scope>NUCLEOTIDE SEQUENCE [LARGE SCALE GENOMIC DNA]</scope>
    <source>
        <strain evidence="6">cv. Tatra</strain>
        <tissue evidence="5">Young leaves</tissue>
    </source>
</reference>
<keyword evidence="1" id="KW-1133">Transmembrane helix</keyword>
<evidence type="ECO:0000259" key="4">
    <source>
        <dbReference type="Pfam" id="PF13966"/>
    </source>
</evidence>
<dbReference type="CDD" id="cd06222">
    <property type="entry name" value="RNase_H_like"/>
    <property type="match status" value="1"/>
</dbReference>
<dbReference type="Gene3D" id="3.30.420.10">
    <property type="entry name" value="Ribonuclease H-like superfamily/Ribonuclease H"/>
    <property type="match status" value="1"/>
</dbReference>
<feature type="transmembrane region" description="Helical" evidence="1">
    <location>
        <begin position="148"/>
        <end position="170"/>
    </location>
</feature>
<evidence type="ECO:0000313" key="5">
    <source>
        <dbReference type="EMBL" id="PNY17703.1"/>
    </source>
</evidence>
<reference evidence="5 6" key="1">
    <citation type="journal article" date="2014" name="Am. J. Bot.">
        <title>Genome assembly and annotation for red clover (Trifolium pratense; Fabaceae).</title>
        <authorList>
            <person name="Istvanek J."/>
            <person name="Jaros M."/>
            <person name="Krenek A."/>
            <person name="Repkova J."/>
        </authorList>
    </citation>
    <scope>NUCLEOTIDE SEQUENCE [LARGE SCALE GENOMIC DNA]</scope>
    <source>
        <strain evidence="6">cv. Tatra</strain>
        <tissue evidence="5">Young leaves</tissue>
    </source>
</reference>
<dbReference type="Proteomes" id="UP000236291">
    <property type="component" value="Unassembled WGS sequence"/>
</dbReference>
<dbReference type="Pfam" id="PF00078">
    <property type="entry name" value="RVT_1"/>
    <property type="match status" value="1"/>
</dbReference>
<dbReference type="STRING" id="57577.A0A2K3PQZ1"/>
<dbReference type="Pfam" id="PF13966">
    <property type="entry name" value="zf-RVT"/>
    <property type="match status" value="1"/>
</dbReference>
<dbReference type="InterPro" id="IPR026960">
    <property type="entry name" value="RVT-Znf"/>
</dbReference>
<organism evidence="5 6">
    <name type="scientific">Trifolium pratense</name>
    <name type="common">Red clover</name>
    <dbReference type="NCBI Taxonomy" id="57577"/>
    <lineage>
        <taxon>Eukaryota</taxon>
        <taxon>Viridiplantae</taxon>
        <taxon>Streptophyta</taxon>
        <taxon>Embryophyta</taxon>
        <taxon>Tracheophyta</taxon>
        <taxon>Spermatophyta</taxon>
        <taxon>Magnoliopsida</taxon>
        <taxon>eudicotyledons</taxon>
        <taxon>Gunneridae</taxon>
        <taxon>Pentapetalae</taxon>
        <taxon>rosids</taxon>
        <taxon>fabids</taxon>
        <taxon>Fabales</taxon>
        <taxon>Fabaceae</taxon>
        <taxon>Papilionoideae</taxon>
        <taxon>50 kb inversion clade</taxon>
        <taxon>NPAAA clade</taxon>
        <taxon>Hologalegina</taxon>
        <taxon>IRL clade</taxon>
        <taxon>Trifolieae</taxon>
        <taxon>Trifolium</taxon>
    </lineage>
</organism>
<dbReference type="InterPro" id="IPR044730">
    <property type="entry name" value="RNase_H-like_dom_plant"/>
</dbReference>
<keyword evidence="1" id="KW-0812">Transmembrane</keyword>
<evidence type="ECO:0000313" key="6">
    <source>
        <dbReference type="Proteomes" id="UP000236291"/>
    </source>
</evidence>
<feature type="domain" description="Reverse transcriptase" evidence="2">
    <location>
        <begin position="21"/>
        <end position="102"/>
    </location>
</feature>
<accession>A0A2K3PQZ1</accession>
<keyword evidence="1" id="KW-0472">Membrane</keyword>
<dbReference type="AlphaFoldDB" id="A0A2K3PQZ1"/>
<dbReference type="PANTHER" id="PTHR33116:SF80">
    <property type="entry name" value="REVERSE TRANSCRIPTASE ZINC-BINDING DOMAIN-CONTAINING PROTEIN"/>
    <property type="match status" value="1"/>
</dbReference>
<dbReference type="GO" id="GO:0004523">
    <property type="term" value="F:RNA-DNA hybrid ribonuclease activity"/>
    <property type="evidence" value="ECO:0007669"/>
    <property type="project" value="InterPro"/>
</dbReference>
<dbReference type="EMBL" id="ASHM01009595">
    <property type="protein sequence ID" value="PNY17703.1"/>
    <property type="molecule type" value="Genomic_DNA"/>
</dbReference>
<dbReference type="InterPro" id="IPR000477">
    <property type="entry name" value="RT_dom"/>
</dbReference>
<proteinExistence type="predicted"/>
<feature type="domain" description="Reverse transcriptase zinc-binding" evidence="4">
    <location>
        <begin position="333"/>
        <end position="402"/>
    </location>
</feature>
<dbReference type="SUPFAM" id="SSF53098">
    <property type="entry name" value="Ribonuclease H-like"/>
    <property type="match status" value="1"/>
</dbReference>
<evidence type="ECO:0000259" key="2">
    <source>
        <dbReference type="Pfam" id="PF00078"/>
    </source>
</evidence>
<name>A0A2K3PQZ1_TRIPR</name>
<dbReference type="PANTHER" id="PTHR33116">
    <property type="entry name" value="REVERSE TRANSCRIPTASE ZINC-BINDING DOMAIN-CONTAINING PROTEIN-RELATED-RELATED"/>
    <property type="match status" value="1"/>
</dbReference>
<dbReference type="InterPro" id="IPR036397">
    <property type="entry name" value="RNaseH_sf"/>
</dbReference>
<dbReference type="Pfam" id="PF13456">
    <property type="entry name" value="RVT_3"/>
    <property type="match status" value="1"/>
</dbReference>
<evidence type="ECO:0000259" key="3">
    <source>
        <dbReference type="Pfam" id="PF13456"/>
    </source>
</evidence>
<gene>
    <name evidence="5" type="ORF">L195_g014452</name>
</gene>
<evidence type="ECO:0000256" key="1">
    <source>
        <dbReference type="SAM" id="Phobius"/>
    </source>
</evidence>
<sequence>MPNFNANTTVLIPKIPSADSVDHYRPIALANLKFKIISKILADRLAQIMPTIISKEQRGFIHGRQIKDCICLASEAVNLLYNKSFGDNLAMKIDISKAFDTLDGGSSEQRHLEVGGGWQGGSHQRNKIINVNKSTIYSGAIPLARLNIIANFLGFNIGILPFIYLGVPIFKGKPKSCHFQPIADKVKAKLSAWKASLLSIAGRVQLVQSVVYGMLNHTMSIYSWPVNLIKTVEVENSVWLIGKGEKVNFWNDDWCGRPLVHLLQIPLHLHSSLNAPISDFIFNYQWNLPIDLELAFPNLRQIVQKVTILIEDKMDKLLWKESTSGELSLKDAFLFKAPVGNNLGWAKSIWSKDIPHSKSLFVWRLMHDKIATDDKMTEKGFNLPSMCTLCSSYAESIPHLNWTPQCSIVIKSAMINILNAICSLTGNRTKLVYRSSMQDFMILKAFKVHLHPPKAPTIKDIIWQPPTHFWVKCNSDGAALGAPGLASCGGLFRNSSAEFLGAFAENLGVNNALYAELVGAMKAIEIAFSRQWYNLWLESDSQEGNHCADILASIGLTIVNSIWWNDLPLEIREQFHRNKFGLPNYRFSSF</sequence>